<organism evidence="13 14">
    <name type="scientific">Methylobrevis albus</name>
    <dbReference type="NCBI Taxonomy" id="2793297"/>
    <lineage>
        <taxon>Bacteria</taxon>
        <taxon>Pseudomonadati</taxon>
        <taxon>Pseudomonadota</taxon>
        <taxon>Alphaproteobacteria</taxon>
        <taxon>Hyphomicrobiales</taxon>
        <taxon>Pleomorphomonadaceae</taxon>
        <taxon>Methylobrevis</taxon>
    </lineage>
</organism>
<feature type="active site" description="Proton donor" evidence="12">
    <location>
        <position position="269"/>
    </location>
</feature>
<dbReference type="NCBIfam" id="TIGR00325">
    <property type="entry name" value="lpxC"/>
    <property type="match status" value="1"/>
</dbReference>
<keyword evidence="5 12" id="KW-0444">Lipid biosynthesis</keyword>
<dbReference type="Pfam" id="PF03331">
    <property type="entry name" value="LpxC"/>
    <property type="match status" value="1"/>
</dbReference>
<dbReference type="Proteomes" id="UP000631694">
    <property type="component" value="Unassembled WGS sequence"/>
</dbReference>
<accession>A0A931HYN2</accession>
<dbReference type="Gene3D" id="3.30.230.20">
    <property type="entry name" value="lpxc deacetylase, domain 1"/>
    <property type="match status" value="1"/>
</dbReference>
<dbReference type="RefSeq" id="WP_197309802.1">
    <property type="nucleotide sequence ID" value="NZ_JADZLT010000040.1"/>
</dbReference>
<evidence type="ECO:0000313" key="13">
    <source>
        <dbReference type="EMBL" id="MBH0236700.1"/>
    </source>
</evidence>
<evidence type="ECO:0000256" key="8">
    <source>
        <dbReference type="ARBA" id="ARBA00022801"/>
    </source>
</evidence>
<dbReference type="PANTHER" id="PTHR33694:SF1">
    <property type="entry name" value="UDP-3-O-ACYL-N-ACETYLGLUCOSAMINE DEACETYLASE 1, MITOCHONDRIAL-RELATED"/>
    <property type="match status" value="1"/>
</dbReference>
<evidence type="ECO:0000313" key="14">
    <source>
        <dbReference type="Proteomes" id="UP000631694"/>
    </source>
</evidence>
<evidence type="ECO:0000256" key="4">
    <source>
        <dbReference type="ARBA" id="ARBA00012745"/>
    </source>
</evidence>
<dbReference type="GO" id="GO:0046872">
    <property type="term" value="F:metal ion binding"/>
    <property type="evidence" value="ECO:0007669"/>
    <property type="project" value="UniProtKB-KW"/>
</dbReference>
<dbReference type="SUPFAM" id="SSF54211">
    <property type="entry name" value="Ribosomal protein S5 domain 2-like"/>
    <property type="match status" value="2"/>
</dbReference>
<evidence type="ECO:0000256" key="5">
    <source>
        <dbReference type="ARBA" id="ARBA00022516"/>
    </source>
</evidence>
<comment type="catalytic activity">
    <reaction evidence="11 12">
        <text>a UDP-3-O-[(3R)-3-hydroxyacyl]-N-acetyl-alpha-D-glucosamine + H2O = a UDP-3-O-[(3R)-3-hydroxyacyl]-alpha-D-glucosamine + acetate</text>
        <dbReference type="Rhea" id="RHEA:67816"/>
        <dbReference type="ChEBI" id="CHEBI:15377"/>
        <dbReference type="ChEBI" id="CHEBI:30089"/>
        <dbReference type="ChEBI" id="CHEBI:137740"/>
        <dbReference type="ChEBI" id="CHEBI:173225"/>
        <dbReference type="EC" id="3.5.1.108"/>
    </reaction>
</comment>
<comment type="function">
    <text evidence="2 12">Catalyzes the hydrolysis of UDP-3-O-myristoyl-N-acetylglucosamine to form UDP-3-O-myristoylglucosamine and acetate, the committed step in lipid A biosynthesis.</text>
</comment>
<dbReference type="GO" id="GO:0103117">
    <property type="term" value="F:UDP-3-O-acyl-N-acetylglucosamine deacetylase activity"/>
    <property type="evidence" value="ECO:0007669"/>
    <property type="project" value="UniProtKB-UniRule"/>
</dbReference>
<evidence type="ECO:0000256" key="10">
    <source>
        <dbReference type="ARBA" id="ARBA00023098"/>
    </source>
</evidence>
<comment type="cofactor">
    <cofactor evidence="1 12">
        <name>Zn(2+)</name>
        <dbReference type="ChEBI" id="CHEBI:29105"/>
    </cofactor>
</comment>
<dbReference type="InterPro" id="IPR020568">
    <property type="entry name" value="Ribosomal_Su5_D2-typ_SF"/>
</dbReference>
<feature type="binding site" evidence="12">
    <location>
        <position position="242"/>
    </location>
    <ligand>
        <name>Zn(2+)</name>
        <dbReference type="ChEBI" id="CHEBI:29105"/>
    </ligand>
</feature>
<dbReference type="Gene3D" id="3.30.1700.10">
    <property type="entry name" value="lpxc deacetylase, domain 2"/>
    <property type="match status" value="1"/>
</dbReference>
<evidence type="ECO:0000256" key="7">
    <source>
        <dbReference type="ARBA" id="ARBA00022723"/>
    </source>
</evidence>
<dbReference type="PANTHER" id="PTHR33694">
    <property type="entry name" value="UDP-3-O-ACYL-N-ACETYLGLUCOSAMINE DEACETYLASE 1, MITOCHONDRIAL-RELATED"/>
    <property type="match status" value="1"/>
</dbReference>
<evidence type="ECO:0000256" key="6">
    <source>
        <dbReference type="ARBA" id="ARBA00022556"/>
    </source>
</evidence>
<evidence type="ECO:0000256" key="2">
    <source>
        <dbReference type="ARBA" id="ARBA00002923"/>
    </source>
</evidence>
<feature type="binding site" evidence="12">
    <location>
        <position position="85"/>
    </location>
    <ligand>
        <name>Zn(2+)</name>
        <dbReference type="ChEBI" id="CHEBI:29105"/>
    </ligand>
</feature>
<comment type="similarity">
    <text evidence="12">Belongs to the LpxC family.</text>
</comment>
<dbReference type="EMBL" id="JADZLT010000040">
    <property type="protein sequence ID" value="MBH0236700.1"/>
    <property type="molecule type" value="Genomic_DNA"/>
</dbReference>
<comment type="caution">
    <text evidence="13">The sequence shown here is derived from an EMBL/GenBank/DDBJ whole genome shotgun (WGS) entry which is preliminary data.</text>
</comment>
<evidence type="ECO:0000256" key="12">
    <source>
        <dbReference type="HAMAP-Rule" id="MF_00388"/>
    </source>
</evidence>
<keyword evidence="7 12" id="KW-0479">Metal-binding</keyword>
<sequence length="307" mass="32842">MRARKFKGFQTTLARPIVFDGVGVHAGKPARLVLSPADADRGIVFVRQDDGGREVEIAARYDMVVATDLCTVLGKDGVSVATVEHLMAALRALDVDNVLIEVDGPETPILDGCSASFVDAITEAGLTVLAAPRRAVRILKTVRVEQGDAVAELSPFEGARYDVTIDFADALIGRQSYVLDLDAASFRAEIARARTFGFMRDVEKLWKMGFALGSSLENSVALGDGRILNPEGLRWADEFVRHKTLDAVGDLALAGLPFIGCYRSFKGGHRMNVAVLKALFADPTAYEIVPLAPIRAGETIAAGAAAI</sequence>
<evidence type="ECO:0000256" key="9">
    <source>
        <dbReference type="ARBA" id="ARBA00022833"/>
    </source>
</evidence>
<keyword evidence="10 12" id="KW-0443">Lipid metabolism</keyword>
<gene>
    <name evidence="12" type="primary">lpxC</name>
    <name evidence="13" type="ORF">I5731_02595</name>
</gene>
<keyword evidence="8 12" id="KW-0378">Hydrolase</keyword>
<keyword evidence="6 12" id="KW-0441">Lipid A biosynthesis</keyword>
<dbReference type="AlphaFoldDB" id="A0A931HYN2"/>
<dbReference type="HAMAP" id="MF_00388">
    <property type="entry name" value="LpxC"/>
    <property type="match status" value="1"/>
</dbReference>
<reference evidence="13" key="1">
    <citation type="submission" date="2020-12" db="EMBL/GenBank/DDBJ databases">
        <title>Methylobrevis albus sp. nov., isolated from fresh water lack sediment.</title>
        <authorList>
            <person name="Zou Q."/>
        </authorList>
    </citation>
    <scope>NUCLEOTIDE SEQUENCE</scope>
    <source>
        <strain evidence="13">L22</strain>
    </source>
</reference>
<proteinExistence type="inferred from homology"/>
<evidence type="ECO:0000256" key="1">
    <source>
        <dbReference type="ARBA" id="ARBA00001947"/>
    </source>
</evidence>
<keyword evidence="9 12" id="KW-0862">Zinc</keyword>
<dbReference type="GO" id="GO:0016020">
    <property type="term" value="C:membrane"/>
    <property type="evidence" value="ECO:0007669"/>
    <property type="project" value="GOC"/>
</dbReference>
<protein>
    <recommendedName>
        <fullName evidence="4 12">UDP-3-O-acyl-N-acetylglucosamine deacetylase</fullName>
        <shortName evidence="12">UDP-3-O-acyl-GlcNAc deacetylase</shortName>
        <ecNumber evidence="4 12">3.5.1.108</ecNumber>
    </recommendedName>
    <alternativeName>
        <fullName evidence="12">UDP-3-O-[R-3-hydroxymyristoyl]-N-acetylglucosamine deacetylase</fullName>
    </alternativeName>
</protein>
<name>A0A931HYN2_9HYPH</name>
<evidence type="ECO:0000256" key="3">
    <source>
        <dbReference type="ARBA" id="ARBA00005002"/>
    </source>
</evidence>
<comment type="pathway">
    <text evidence="3 12">Glycolipid biosynthesis; lipid IV(A) biosynthesis; lipid IV(A) from (3R)-3-hydroxytetradecanoyl-[acyl-carrier-protein] and UDP-N-acetyl-alpha-D-glucosamine: step 2/6.</text>
</comment>
<dbReference type="GO" id="GO:0009245">
    <property type="term" value="P:lipid A biosynthetic process"/>
    <property type="evidence" value="ECO:0007669"/>
    <property type="project" value="UniProtKB-UniRule"/>
</dbReference>
<dbReference type="InterPro" id="IPR011334">
    <property type="entry name" value="UDP-acyl_GlcNac_deAcase_C"/>
</dbReference>
<keyword evidence="14" id="KW-1185">Reference proteome</keyword>
<feature type="binding site" evidence="12">
    <location>
        <position position="246"/>
    </location>
    <ligand>
        <name>Zn(2+)</name>
        <dbReference type="ChEBI" id="CHEBI:29105"/>
    </ligand>
</feature>
<dbReference type="InterPro" id="IPR004463">
    <property type="entry name" value="UDP-acyl_GlcNac_deAcase"/>
</dbReference>
<evidence type="ECO:0000256" key="11">
    <source>
        <dbReference type="ARBA" id="ARBA00024535"/>
    </source>
</evidence>
<dbReference type="EC" id="3.5.1.108" evidence="4 12"/>
<dbReference type="InterPro" id="IPR015870">
    <property type="entry name" value="UDP-acyl_N-AcGlcN_deAcase_N"/>
</dbReference>